<feature type="region of interest" description="Disordered" evidence="1">
    <location>
        <begin position="87"/>
        <end position="111"/>
    </location>
</feature>
<evidence type="ECO:0000313" key="2">
    <source>
        <dbReference type="EMBL" id="CAG5085033.1"/>
    </source>
</evidence>
<feature type="compositionally biased region" description="Polar residues" evidence="1">
    <location>
        <begin position="11"/>
        <end position="32"/>
    </location>
</feature>
<feature type="compositionally biased region" description="Low complexity" evidence="1">
    <location>
        <begin position="40"/>
        <end position="52"/>
    </location>
</feature>
<keyword evidence="3" id="KW-1185">Reference proteome</keyword>
<proteinExistence type="predicted"/>
<dbReference type="EMBL" id="OU015568">
    <property type="protein sequence ID" value="CAG5085033.1"/>
    <property type="molecule type" value="Genomic_DNA"/>
</dbReference>
<feature type="compositionally biased region" description="Low complexity" evidence="1">
    <location>
        <begin position="91"/>
        <end position="111"/>
    </location>
</feature>
<feature type="region of interest" description="Disordered" evidence="1">
    <location>
        <begin position="1"/>
        <end position="71"/>
    </location>
</feature>
<sequence length="111" mass="12338">MPRRSPLDESLASTQSPNSQQPVKCLQKPNQNSHYDSSHRSPSSYSYPSRVIRPPPTMSIASLHKRNSKSFTSTLKSINQRISSVFRNRLGSSSSRDSSDSSGSSDSCYRK</sequence>
<accession>A0ABN7RXM7</accession>
<protein>
    <submittedName>
        <fullName evidence="2">Oidioi.mRNA.OKI2018_I69.PAR.g10797.t1.cds</fullName>
    </submittedName>
</protein>
<gene>
    <name evidence="2" type="ORF">OKIOD_LOCUS2355</name>
</gene>
<organism evidence="2 3">
    <name type="scientific">Oikopleura dioica</name>
    <name type="common">Tunicate</name>
    <dbReference type="NCBI Taxonomy" id="34765"/>
    <lineage>
        <taxon>Eukaryota</taxon>
        <taxon>Metazoa</taxon>
        <taxon>Chordata</taxon>
        <taxon>Tunicata</taxon>
        <taxon>Appendicularia</taxon>
        <taxon>Copelata</taxon>
        <taxon>Oikopleuridae</taxon>
        <taxon>Oikopleura</taxon>
    </lineage>
</organism>
<dbReference type="Proteomes" id="UP001158576">
    <property type="component" value="Chromosome PAR"/>
</dbReference>
<reference evidence="2 3" key="1">
    <citation type="submission" date="2021-04" db="EMBL/GenBank/DDBJ databases">
        <authorList>
            <person name="Bliznina A."/>
        </authorList>
    </citation>
    <scope>NUCLEOTIDE SEQUENCE [LARGE SCALE GENOMIC DNA]</scope>
</reference>
<evidence type="ECO:0000313" key="3">
    <source>
        <dbReference type="Proteomes" id="UP001158576"/>
    </source>
</evidence>
<evidence type="ECO:0000256" key="1">
    <source>
        <dbReference type="SAM" id="MobiDB-lite"/>
    </source>
</evidence>
<name>A0ABN7RXM7_OIKDI</name>